<dbReference type="AlphaFoldDB" id="A0A7G3ANP4"/>
<protein>
    <submittedName>
        <fullName evidence="2">Putative secreted protein</fullName>
    </submittedName>
</protein>
<accession>A0A7G3ANP4</accession>
<organism evidence="2">
    <name type="scientific">Lutzomyia longipalpis</name>
    <name type="common">Sand fly</name>
    <dbReference type="NCBI Taxonomy" id="7200"/>
    <lineage>
        <taxon>Eukaryota</taxon>
        <taxon>Metazoa</taxon>
        <taxon>Ecdysozoa</taxon>
        <taxon>Arthropoda</taxon>
        <taxon>Hexapoda</taxon>
        <taxon>Insecta</taxon>
        <taxon>Pterygota</taxon>
        <taxon>Neoptera</taxon>
        <taxon>Endopterygota</taxon>
        <taxon>Diptera</taxon>
        <taxon>Nematocera</taxon>
        <taxon>Psychodoidea</taxon>
        <taxon>Psychodidae</taxon>
        <taxon>Lutzomyia</taxon>
        <taxon>Lutzomyia</taxon>
    </lineage>
</organism>
<name>A0A7G3ANP4_LUTLO</name>
<proteinExistence type="predicted"/>
<feature type="transmembrane region" description="Helical" evidence="1">
    <location>
        <begin position="6"/>
        <end position="24"/>
    </location>
</feature>
<dbReference type="EMBL" id="GITU01004785">
    <property type="protein sequence ID" value="MBC1173488.1"/>
    <property type="molecule type" value="Transcribed_RNA"/>
</dbReference>
<evidence type="ECO:0000313" key="2">
    <source>
        <dbReference type="EMBL" id="MBC1173488.1"/>
    </source>
</evidence>
<keyword evidence="1" id="KW-1133">Transmembrane helix</keyword>
<evidence type="ECO:0000256" key="1">
    <source>
        <dbReference type="SAM" id="Phobius"/>
    </source>
</evidence>
<keyword evidence="1" id="KW-0472">Membrane</keyword>
<keyword evidence="1" id="KW-0812">Transmembrane</keyword>
<sequence>MKSSIFIIEKTLLSTFFALAATIYKKSTRNKKQIKLSELTHLLAAEVFRYLNPIKSYSQLKSSPNFLTTLY</sequence>
<reference evidence="2" key="1">
    <citation type="journal article" date="2020" name="BMC">
        <title>Leishmania infection induces a limited differential gene expression in the sand fly midgut.</title>
        <authorList>
            <person name="Coutinho-Abreu I.V."/>
            <person name="Serafim T.D."/>
            <person name="Meneses C."/>
            <person name="Kamhawi S."/>
            <person name="Oliveira F."/>
            <person name="Valenzuela J.G."/>
        </authorList>
    </citation>
    <scope>NUCLEOTIDE SEQUENCE</scope>
    <source>
        <strain evidence="2">Jacobina</strain>
        <tissue evidence="2">Midgut</tissue>
    </source>
</reference>